<dbReference type="AlphaFoldDB" id="A0A6J4N9T2"/>
<feature type="region of interest" description="Disordered" evidence="1">
    <location>
        <begin position="1"/>
        <end position="45"/>
    </location>
</feature>
<reference evidence="2" key="1">
    <citation type="submission" date="2020-02" db="EMBL/GenBank/DDBJ databases">
        <authorList>
            <person name="Meier V. D."/>
        </authorList>
    </citation>
    <scope>NUCLEOTIDE SEQUENCE</scope>
    <source>
        <strain evidence="2">AVDCRST_MAG89</strain>
    </source>
</reference>
<organism evidence="2">
    <name type="scientific">uncultured Gemmatimonadota bacterium</name>
    <dbReference type="NCBI Taxonomy" id="203437"/>
    <lineage>
        <taxon>Bacteria</taxon>
        <taxon>Pseudomonadati</taxon>
        <taxon>Gemmatimonadota</taxon>
        <taxon>environmental samples</taxon>
    </lineage>
</organism>
<name>A0A6J4N9T2_9BACT</name>
<evidence type="ECO:0000313" key="2">
    <source>
        <dbReference type="EMBL" id="CAA9382311.1"/>
    </source>
</evidence>
<protein>
    <submittedName>
        <fullName evidence="2">Uncharacterized protein</fullName>
    </submittedName>
</protein>
<feature type="compositionally biased region" description="Basic and acidic residues" evidence="1">
    <location>
        <begin position="33"/>
        <end position="45"/>
    </location>
</feature>
<dbReference type="EMBL" id="CADCTV010001145">
    <property type="protein sequence ID" value="CAA9382311.1"/>
    <property type="molecule type" value="Genomic_DNA"/>
</dbReference>
<accession>A0A6J4N9T2</accession>
<sequence length="63" mass="6924">MVRRSGADAGRGPRRAACGGGRIGLTRRRGEKHHTEAQRERQDHREPLSFLSVSLCEIAVLSA</sequence>
<evidence type="ECO:0000256" key="1">
    <source>
        <dbReference type="SAM" id="MobiDB-lite"/>
    </source>
</evidence>
<gene>
    <name evidence="2" type="ORF">AVDCRST_MAG89-5484</name>
</gene>
<proteinExistence type="predicted"/>